<dbReference type="PANTHER" id="PTHR43139">
    <property type="entry name" value="SI:DKEY-122A22.2"/>
    <property type="match status" value="1"/>
</dbReference>
<dbReference type="Proteomes" id="UP001318860">
    <property type="component" value="Unassembled WGS sequence"/>
</dbReference>
<dbReference type="Gene3D" id="3.40.50.1820">
    <property type="entry name" value="alpha/beta hydrolase"/>
    <property type="match status" value="1"/>
</dbReference>
<evidence type="ECO:0000256" key="1">
    <source>
        <dbReference type="SAM" id="SignalP"/>
    </source>
</evidence>
<sequence>MGSSCFSTVSILSGFLRRSVTAAGLSSQTADIDGDTTVHFWGPPAVTSKPKLVLIHGFGPPSVWQWRQQISFFAREFDVYVPDLVFFGGSFTKSSDRSEVFQAICLAKLLEKLRISRYSIVGTSYGGFVAYHMAAMWPERVEKVVIASSAVNMRRCENQELLNRAKVDKIEDLLMPVTAKQLKTMLRFVVYRRSYMPDFFLNDFIDKLYSENRKEKLELLKELTIGQDDTVNISPLSQPINLDFNMKLQLQKVGESKFEFQIIIIIINQLISKLTKQVAKQNLYQSVNSRSTEVLIVWGEHDQIFLLEKAMELKNLRRVPPLRSIYAPTATVPSLRD</sequence>
<proteinExistence type="predicted"/>
<reference evidence="3 4" key="1">
    <citation type="journal article" date="2021" name="Comput. Struct. Biotechnol. J.">
        <title>De novo genome assembly of the potent medicinal plant Rehmannia glutinosa using nanopore technology.</title>
        <authorList>
            <person name="Ma L."/>
            <person name="Dong C."/>
            <person name="Song C."/>
            <person name="Wang X."/>
            <person name="Zheng X."/>
            <person name="Niu Y."/>
            <person name="Chen S."/>
            <person name="Feng W."/>
        </authorList>
    </citation>
    <scope>NUCLEOTIDE SEQUENCE [LARGE SCALE GENOMIC DNA]</scope>
    <source>
        <strain evidence="3">DH-2019</strain>
    </source>
</reference>
<accession>A0ABR0UBU0</accession>
<feature type="signal peptide" evidence="1">
    <location>
        <begin position="1"/>
        <end position="22"/>
    </location>
</feature>
<dbReference type="PANTHER" id="PTHR43139:SF52">
    <property type="entry name" value="SI:DKEY-122A22.2"/>
    <property type="match status" value="1"/>
</dbReference>
<dbReference type="EMBL" id="JABTTQ020003143">
    <property type="protein sequence ID" value="KAK6119733.1"/>
    <property type="molecule type" value="Genomic_DNA"/>
</dbReference>
<dbReference type="InterPro" id="IPR029058">
    <property type="entry name" value="AB_hydrolase_fold"/>
</dbReference>
<dbReference type="InterPro" id="IPR000073">
    <property type="entry name" value="AB_hydrolase_1"/>
</dbReference>
<comment type="caution">
    <text evidence="3">The sequence shown here is derived from an EMBL/GenBank/DDBJ whole genome shotgun (WGS) entry which is preliminary data.</text>
</comment>
<dbReference type="Pfam" id="PF00561">
    <property type="entry name" value="Abhydrolase_1"/>
    <property type="match status" value="1"/>
</dbReference>
<organism evidence="3 4">
    <name type="scientific">Rehmannia glutinosa</name>
    <name type="common">Chinese foxglove</name>
    <dbReference type="NCBI Taxonomy" id="99300"/>
    <lineage>
        <taxon>Eukaryota</taxon>
        <taxon>Viridiplantae</taxon>
        <taxon>Streptophyta</taxon>
        <taxon>Embryophyta</taxon>
        <taxon>Tracheophyta</taxon>
        <taxon>Spermatophyta</taxon>
        <taxon>Magnoliopsida</taxon>
        <taxon>eudicotyledons</taxon>
        <taxon>Gunneridae</taxon>
        <taxon>Pentapetalae</taxon>
        <taxon>asterids</taxon>
        <taxon>lamiids</taxon>
        <taxon>Lamiales</taxon>
        <taxon>Orobanchaceae</taxon>
        <taxon>Rehmannieae</taxon>
        <taxon>Rehmannia</taxon>
    </lineage>
</organism>
<feature type="chain" id="PRO_5046971123" description="AB hydrolase-1 domain-containing protein" evidence="1">
    <location>
        <begin position="23"/>
        <end position="337"/>
    </location>
</feature>
<evidence type="ECO:0000313" key="3">
    <source>
        <dbReference type="EMBL" id="KAK6119733.1"/>
    </source>
</evidence>
<protein>
    <recommendedName>
        <fullName evidence="2">AB hydrolase-1 domain-containing protein</fullName>
    </recommendedName>
</protein>
<name>A0ABR0UBU0_REHGL</name>
<gene>
    <name evidence="3" type="ORF">DH2020_046526</name>
</gene>
<dbReference type="SUPFAM" id="SSF53474">
    <property type="entry name" value="alpha/beta-Hydrolases"/>
    <property type="match status" value="1"/>
</dbReference>
<dbReference type="PRINTS" id="PR00111">
    <property type="entry name" value="ABHYDROLASE"/>
</dbReference>
<evidence type="ECO:0000313" key="4">
    <source>
        <dbReference type="Proteomes" id="UP001318860"/>
    </source>
</evidence>
<feature type="domain" description="AB hydrolase-1" evidence="2">
    <location>
        <begin position="52"/>
        <end position="310"/>
    </location>
</feature>
<keyword evidence="4" id="KW-1185">Reference proteome</keyword>
<keyword evidence="1" id="KW-0732">Signal</keyword>
<dbReference type="InterPro" id="IPR052370">
    <property type="entry name" value="Meta-cleavage_hydrolase"/>
</dbReference>
<evidence type="ECO:0000259" key="2">
    <source>
        <dbReference type="Pfam" id="PF00561"/>
    </source>
</evidence>